<dbReference type="CDD" id="cd05269">
    <property type="entry name" value="TMR_SDR_a"/>
    <property type="match status" value="1"/>
</dbReference>
<dbReference type="InterPro" id="IPR036291">
    <property type="entry name" value="NAD(P)-bd_dom_sf"/>
</dbReference>
<dbReference type="OrthoDB" id="152510at2"/>
<name>A0A178IAU6_9BACT</name>
<dbReference type="PANTHER" id="PTHR47129:SF1">
    <property type="entry name" value="NMRA-LIKE DOMAIN-CONTAINING PROTEIN"/>
    <property type="match status" value="1"/>
</dbReference>
<sequence length="300" mass="31165">MSTPTNSASITIAVTGATGQLGRIVIDRLLAIRPAASIIAVVRNPDKAAPLAARGIQVREAAYDDAPALDRALAGAGRVLLIASNEIGRRTAQHRNVIAAAGRRKVERLVFTSLLHADISPLSLAGEYRETEAALKESGMPHVILRNGWYAENHTALAPAALANGVLHGSAGDGRISSASRADFAEAAVKVLTGDVPVSSGQIFELAGDEAHTLAGLAAEISRQTGKNIPYKNLPEADYRAMLVNAGLPEALAAGFASWDADASRGALFDDGRQLSRLIGRATTPLSESVAQALKSVSAT</sequence>
<reference evidence="2 3" key="1">
    <citation type="submission" date="2016-01" db="EMBL/GenBank/DDBJ databases">
        <title>High potential of lignocellulose degradation of a new Verrucomicrobia species.</title>
        <authorList>
            <person name="Wang Y."/>
            <person name="Shi Y."/>
            <person name="Qiu Z."/>
            <person name="Liu S."/>
            <person name="Yang H."/>
        </authorList>
    </citation>
    <scope>NUCLEOTIDE SEQUENCE [LARGE SCALE GENOMIC DNA]</scope>
    <source>
        <strain evidence="2 3">TSB47</strain>
    </source>
</reference>
<dbReference type="EMBL" id="LRRQ01000185">
    <property type="protein sequence ID" value="OAM87090.1"/>
    <property type="molecule type" value="Genomic_DNA"/>
</dbReference>
<organism evidence="2 3">
    <name type="scientific">Termitidicoccus mucosus</name>
    <dbReference type="NCBI Taxonomy" id="1184151"/>
    <lineage>
        <taxon>Bacteria</taxon>
        <taxon>Pseudomonadati</taxon>
        <taxon>Verrucomicrobiota</taxon>
        <taxon>Opitutia</taxon>
        <taxon>Opitutales</taxon>
        <taxon>Opitutaceae</taxon>
        <taxon>Termitidicoccus</taxon>
    </lineage>
</organism>
<evidence type="ECO:0000259" key="1">
    <source>
        <dbReference type="Pfam" id="PF13460"/>
    </source>
</evidence>
<feature type="domain" description="NAD(P)-binding" evidence="1">
    <location>
        <begin position="16"/>
        <end position="193"/>
    </location>
</feature>
<dbReference type="InterPro" id="IPR052718">
    <property type="entry name" value="NmrA-type_oxidoreductase"/>
</dbReference>
<protein>
    <submittedName>
        <fullName evidence="2">NAD(P)-dependent oxidoreductase</fullName>
    </submittedName>
</protein>
<dbReference type="SUPFAM" id="SSF51735">
    <property type="entry name" value="NAD(P)-binding Rossmann-fold domains"/>
    <property type="match status" value="1"/>
</dbReference>
<comment type="caution">
    <text evidence="2">The sequence shown here is derived from an EMBL/GenBank/DDBJ whole genome shotgun (WGS) entry which is preliminary data.</text>
</comment>
<dbReference type="STRING" id="1184151.AW736_24380"/>
<dbReference type="InterPro" id="IPR016040">
    <property type="entry name" value="NAD(P)-bd_dom"/>
</dbReference>
<gene>
    <name evidence="2" type="ORF">AW736_24380</name>
</gene>
<evidence type="ECO:0000313" key="2">
    <source>
        <dbReference type="EMBL" id="OAM87090.1"/>
    </source>
</evidence>
<dbReference type="Proteomes" id="UP000078486">
    <property type="component" value="Unassembled WGS sequence"/>
</dbReference>
<dbReference type="PANTHER" id="PTHR47129">
    <property type="entry name" value="QUINONE OXIDOREDUCTASE 2"/>
    <property type="match status" value="1"/>
</dbReference>
<dbReference type="AlphaFoldDB" id="A0A178IAU6"/>
<accession>A0A178IAU6</accession>
<dbReference type="RefSeq" id="WP_068772905.1">
    <property type="nucleotide sequence ID" value="NZ_CP109796.1"/>
</dbReference>
<dbReference type="Gene3D" id="3.90.25.10">
    <property type="entry name" value="UDP-galactose 4-epimerase, domain 1"/>
    <property type="match status" value="1"/>
</dbReference>
<keyword evidence="3" id="KW-1185">Reference proteome</keyword>
<dbReference type="Pfam" id="PF13460">
    <property type="entry name" value="NAD_binding_10"/>
    <property type="match status" value="1"/>
</dbReference>
<evidence type="ECO:0000313" key="3">
    <source>
        <dbReference type="Proteomes" id="UP000078486"/>
    </source>
</evidence>
<proteinExistence type="predicted"/>
<dbReference type="Gene3D" id="3.40.50.720">
    <property type="entry name" value="NAD(P)-binding Rossmann-like Domain"/>
    <property type="match status" value="1"/>
</dbReference>